<evidence type="ECO:0000259" key="1">
    <source>
        <dbReference type="PROSITE" id="PS50172"/>
    </source>
</evidence>
<dbReference type="AlphaFoldDB" id="A0A0G4LHP1"/>
<dbReference type="Pfam" id="PF00533">
    <property type="entry name" value="BRCT"/>
    <property type="match status" value="1"/>
</dbReference>
<organism evidence="2 3">
    <name type="scientific">Verticillium longisporum</name>
    <name type="common">Verticillium dahliae var. longisporum</name>
    <dbReference type="NCBI Taxonomy" id="100787"/>
    <lineage>
        <taxon>Eukaryota</taxon>
        <taxon>Fungi</taxon>
        <taxon>Dikarya</taxon>
        <taxon>Ascomycota</taxon>
        <taxon>Pezizomycotina</taxon>
        <taxon>Sordariomycetes</taxon>
        <taxon>Hypocreomycetidae</taxon>
        <taxon>Glomerellales</taxon>
        <taxon>Plectosphaerellaceae</taxon>
        <taxon>Verticillium</taxon>
    </lineage>
</organism>
<dbReference type="InterPro" id="IPR001357">
    <property type="entry name" value="BRCT_dom"/>
</dbReference>
<keyword evidence="3" id="KW-1185">Reference proteome</keyword>
<evidence type="ECO:0000313" key="2">
    <source>
        <dbReference type="EMBL" id="CRK21552.1"/>
    </source>
</evidence>
<dbReference type="Gene3D" id="3.40.50.10190">
    <property type="entry name" value="BRCT domain"/>
    <property type="match status" value="1"/>
</dbReference>
<gene>
    <name evidence="2" type="ORF">BN1708_013164</name>
</gene>
<accession>A0A0G4LHP1</accession>
<dbReference type="EMBL" id="CVQH01012891">
    <property type="protein sequence ID" value="CRK21552.1"/>
    <property type="molecule type" value="Genomic_DNA"/>
</dbReference>
<dbReference type="InterPro" id="IPR036420">
    <property type="entry name" value="BRCT_dom_sf"/>
</dbReference>
<evidence type="ECO:0000313" key="3">
    <source>
        <dbReference type="Proteomes" id="UP000044602"/>
    </source>
</evidence>
<dbReference type="PROSITE" id="PS50172">
    <property type="entry name" value="BRCT"/>
    <property type="match status" value="1"/>
</dbReference>
<dbReference type="SUPFAM" id="SSF52113">
    <property type="entry name" value="BRCT domain"/>
    <property type="match status" value="1"/>
</dbReference>
<reference evidence="2 3" key="1">
    <citation type="submission" date="2015-05" db="EMBL/GenBank/DDBJ databases">
        <authorList>
            <person name="Wang D.B."/>
            <person name="Wang M."/>
        </authorList>
    </citation>
    <scope>NUCLEOTIDE SEQUENCE [LARGE SCALE GENOMIC DNA]</scope>
    <source>
        <strain evidence="2">VL1</strain>
    </source>
</reference>
<name>A0A0G4LHP1_VERLO</name>
<feature type="domain" description="BRCT" evidence="1">
    <location>
        <begin position="12"/>
        <end position="65"/>
    </location>
</feature>
<protein>
    <recommendedName>
        <fullName evidence="1">BRCT domain-containing protein</fullName>
    </recommendedName>
</protein>
<dbReference type="Proteomes" id="UP000044602">
    <property type="component" value="Unassembled WGS sequence"/>
</dbReference>
<proteinExistence type="predicted"/>
<sequence length="65" mass="7164">MASADNLQPDADASKPLSDCVVAVCGKFNRTHQQVEKDIKTLGGSYKKSFSKKLTHLIATQESYY</sequence>